<dbReference type="CDD" id="cd09879">
    <property type="entry name" value="PIN_VapC_AF0591-like"/>
    <property type="match status" value="1"/>
</dbReference>
<sequence length="139" mass="15094">MVVEKPCVLLDTNGFMVPIQFGIDIFSELRRLGFSKFIVPDVVVAELEHISKKVTGADKAAARVAISMATGAQCVTIAMCDFPAVSGKTHVDDIILEIAAGYRLPVLTNDAGLRKRLMAAGIRVISMRQSSKLDFIDQK</sequence>
<protein>
    <recommendedName>
        <fullName evidence="1">PIN domain-containing protein</fullName>
    </recommendedName>
</protein>
<gene>
    <name evidence="2" type="ORF">MsAg5_00540</name>
</gene>
<accession>A0AAE4MI09</accession>
<organism evidence="2 3">
    <name type="scientific">Methanolapillus africanus</name>
    <dbReference type="NCBI Taxonomy" id="3028297"/>
    <lineage>
        <taxon>Archaea</taxon>
        <taxon>Methanobacteriati</taxon>
        <taxon>Methanobacteriota</taxon>
        <taxon>Stenosarchaea group</taxon>
        <taxon>Methanomicrobia</taxon>
        <taxon>Methanosarcinales</taxon>
        <taxon>Methanosarcinaceae</taxon>
        <taxon>Methanolapillus</taxon>
    </lineage>
</organism>
<dbReference type="InterPro" id="IPR002716">
    <property type="entry name" value="PIN_dom"/>
</dbReference>
<dbReference type="Proteomes" id="UP001271789">
    <property type="component" value="Unassembled WGS sequence"/>
</dbReference>
<evidence type="ECO:0000313" key="3">
    <source>
        <dbReference type="Proteomes" id="UP001271789"/>
    </source>
</evidence>
<evidence type="ECO:0000313" key="2">
    <source>
        <dbReference type="EMBL" id="MDV0446226.1"/>
    </source>
</evidence>
<comment type="caution">
    <text evidence="2">The sequence shown here is derived from an EMBL/GenBank/DDBJ whole genome shotgun (WGS) entry which is preliminary data.</text>
</comment>
<dbReference type="Gene3D" id="3.40.50.1010">
    <property type="entry name" value="5'-nuclease"/>
    <property type="match status" value="1"/>
</dbReference>
<evidence type="ECO:0000259" key="1">
    <source>
        <dbReference type="SMART" id="SM00670"/>
    </source>
</evidence>
<dbReference type="InterPro" id="IPR041120">
    <property type="entry name" value="PIN_9"/>
</dbReference>
<feature type="domain" description="PIN" evidence="1">
    <location>
        <begin position="6"/>
        <end position="115"/>
    </location>
</feature>
<dbReference type="InterPro" id="IPR029060">
    <property type="entry name" value="PIN-like_dom_sf"/>
</dbReference>
<reference evidence="2" key="1">
    <citation type="submission" date="2023-06" db="EMBL/GenBank/DDBJ databases">
        <title>Genome sequence of Methanosarcinaceae archaeon Ag5.</title>
        <authorList>
            <person name="Protasov E."/>
            <person name="Platt K."/>
            <person name="Poehlein A."/>
            <person name="Daniel R."/>
            <person name="Brune A."/>
        </authorList>
    </citation>
    <scope>NUCLEOTIDE SEQUENCE</scope>
    <source>
        <strain evidence="2">Ag5</strain>
    </source>
</reference>
<dbReference type="SUPFAM" id="SSF88723">
    <property type="entry name" value="PIN domain-like"/>
    <property type="match status" value="1"/>
</dbReference>
<dbReference type="EMBL" id="JAWDKD010000002">
    <property type="protein sequence ID" value="MDV0446226.1"/>
    <property type="molecule type" value="Genomic_DNA"/>
</dbReference>
<dbReference type="Pfam" id="PF18477">
    <property type="entry name" value="PIN_9"/>
    <property type="match status" value="1"/>
</dbReference>
<name>A0AAE4MI09_9EURY</name>
<proteinExistence type="predicted"/>
<dbReference type="SMART" id="SM00670">
    <property type="entry name" value="PINc"/>
    <property type="match status" value="1"/>
</dbReference>
<dbReference type="RefSeq" id="WP_338098608.1">
    <property type="nucleotide sequence ID" value="NZ_JAWDKD010000002.1"/>
</dbReference>
<keyword evidence="3" id="KW-1185">Reference proteome</keyword>
<dbReference type="AlphaFoldDB" id="A0AAE4MI09"/>